<evidence type="ECO:0000313" key="9">
    <source>
        <dbReference type="EMBL" id="HJC11686.1"/>
    </source>
</evidence>
<accession>A0A9D2SLQ3</accession>
<keyword evidence="3 8" id="KW-1133">Transmembrane helix</keyword>
<sequence length="167" mass="18444">MGKQVRKQKKSSIVAGGFFRFALYLIVAIALIYIGKSAYNFGYDIFYQQPVDSEEEGRDITVVVDEGDSVYQIGRTLESRGLIRDAKVFVVQEKLSNYSGKLQAGTYILNTSMTSDEMMEILARENVKGQPDQTQEDGTAQEGSSDIQEGADDTASEETQEEGGNTQ</sequence>
<evidence type="ECO:0000256" key="4">
    <source>
        <dbReference type="ARBA" id="ARBA00023136"/>
    </source>
</evidence>
<proteinExistence type="predicted"/>
<feature type="transmembrane region" description="Helical" evidence="8">
    <location>
        <begin position="12"/>
        <end position="34"/>
    </location>
</feature>
<evidence type="ECO:0000256" key="3">
    <source>
        <dbReference type="ARBA" id="ARBA00022989"/>
    </source>
</evidence>
<evidence type="ECO:0000256" key="5">
    <source>
        <dbReference type="ARBA" id="ARBA00023239"/>
    </source>
</evidence>
<organism evidence="9 10">
    <name type="scientific">Candidatus Blautia merdigallinarum</name>
    <dbReference type="NCBI Taxonomy" id="2838495"/>
    <lineage>
        <taxon>Bacteria</taxon>
        <taxon>Bacillati</taxon>
        <taxon>Bacillota</taxon>
        <taxon>Clostridia</taxon>
        <taxon>Lachnospirales</taxon>
        <taxon>Lachnospiraceae</taxon>
        <taxon>Blautia</taxon>
    </lineage>
</organism>
<evidence type="ECO:0000313" key="10">
    <source>
        <dbReference type="Proteomes" id="UP000823893"/>
    </source>
</evidence>
<feature type="compositionally biased region" description="Polar residues" evidence="7">
    <location>
        <begin position="131"/>
        <end position="147"/>
    </location>
</feature>
<gene>
    <name evidence="9" type="ORF">H9935_12960</name>
</gene>
<comment type="caution">
    <text evidence="9">The sequence shown here is derived from an EMBL/GenBank/DDBJ whole genome shotgun (WGS) entry which is preliminary data.</text>
</comment>
<dbReference type="Gene3D" id="3.30.1490.480">
    <property type="entry name" value="Endolytic murein transglycosylase"/>
    <property type="match status" value="1"/>
</dbReference>
<dbReference type="InterPro" id="IPR003770">
    <property type="entry name" value="MLTG-like"/>
</dbReference>
<feature type="compositionally biased region" description="Acidic residues" evidence="7">
    <location>
        <begin position="149"/>
        <end position="161"/>
    </location>
</feature>
<dbReference type="Pfam" id="PF02618">
    <property type="entry name" value="YceG"/>
    <property type="match status" value="1"/>
</dbReference>
<dbReference type="GO" id="GO:0071555">
    <property type="term" value="P:cell wall organization"/>
    <property type="evidence" value="ECO:0007669"/>
    <property type="project" value="UniProtKB-KW"/>
</dbReference>
<dbReference type="PANTHER" id="PTHR30518:SF2">
    <property type="entry name" value="ENDOLYTIC MUREIN TRANSGLYCOSYLASE"/>
    <property type="match status" value="1"/>
</dbReference>
<name>A0A9D2SLQ3_9FIRM</name>
<keyword evidence="4 8" id="KW-0472">Membrane</keyword>
<evidence type="ECO:0000256" key="7">
    <source>
        <dbReference type="SAM" id="MobiDB-lite"/>
    </source>
</evidence>
<feature type="region of interest" description="Disordered" evidence="7">
    <location>
        <begin position="124"/>
        <end position="167"/>
    </location>
</feature>
<reference evidence="9" key="2">
    <citation type="submission" date="2021-04" db="EMBL/GenBank/DDBJ databases">
        <authorList>
            <person name="Gilroy R."/>
        </authorList>
    </citation>
    <scope>NUCLEOTIDE SEQUENCE</scope>
    <source>
        <strain evidence="9">ChiSxjej6B18-287</strain>
    </source>
</reference>
<dbReference type="Proteomes" id="UP000823893">
    <property type="component" value="Unassembled WGS sequence"/>
</dbReference>
<keyword evidence="6" id="KW-0961">Cell wall biogenesis/degradation</keyword>
<evidence type="ECO:0000256" key="6">
    <source>
        <dbReference type="ARBA" id="ARBA00023316"/>
    </source>
</evidence>
<reference evidence="9" key="1">
    <citation type="journal article" date="2021" name="PeerJ">
        <title>Extensive microbial diversity within the chicken gut microbiome revealed by metagenomics and culture.</title>
        <authorList>
            <person name="Gilroy R."/>
            <person name="Ravi A."/>
            <person name="Getino M."/>
            <person name="Pursley I."/>
            <person name="Horton D.L."/>
            <person name="Alikhan N.F."/>
            <person name="Baker D."/>
            <person name="Gharbi K."/>
            <person name="Hall N."/>
            <person name="Watson M."/>
            <person name="Adriaenssens E.M."/>
            <person name="Foster-Nyarko E."/>
            <person name="Jarju S."/>
            <person name="Secka A."/>
            <person name="Antonio M."/>
            <person name="Oren A."/>
            <person name="Chaudhuri R.R."/>
            <person name="La Ragione R."/>
            <person name="Hildebrand F."/>
            <person name="Pallen M.J."/>
        </authorList>
    </citation>
    <scope>NUCLEOTIDE SEQUENCE</scope>
    <source>
        <strain evidence="9">ChiSxjej6B18-287</strain>
    </source>
</reference>
<dbReference type="PANTHER" id="PTHR30518">
    <property type="entry name" value="ENDOLYTIC MUREIN TRANSGLYCOSYLASE"/>
    <property type="match status" value="1"/>
</dbReference>
<dbReference type="AlphaFoldDB" id="A0A9D2SLQ3"/>
<keyword evidence="5" id="KW-0456">Lyase</keyword>
<evidence type="ECO:0000256" key="1">
    <source>
        <dbReference type="ARBA" id="ARBA00022475"/>
    </source>
</evidence>
<protein>
    <submittedName>
        <fullName evidence="9">Endolytic transglycosylase MltG</fullName>
    </submittedName>
</protein>
<dbReference type="GO" id="GO:0016829">
    <property type="term" value="F:lyase activity"/>
    <property type="evidence" value="ECO:0007669"/>
    <property type="project" value="UniProtKB-KW"/>
</dbReference>
<keyword evidence="2 8" id="KW-0812">Transmembrane</keyword>
<evidence type="ECO:0000256" key="8">
    <source>
        <dbReference type="SAM" id="Phobius"/>
    </source>
</evidence>
<keyword evidence="1" id="KW-1003">Cell membrane</keyword>
<evidence type="ECO:0000256" key="2">
    <source>
        <dbReference type="ARBA" id="ARBA00022692"/>
    </source>
</evidence>
<dbReference type="EMBL" id="DWWV01000176">
    <property type="protein sequence ID" value="HJC11686.1"/>
    <property type="molecule type" value="Genomic_DNA"/>
</dbReference>